<evidence type="ECO:0000256" key="13">
    <source>
        <dbReference type="ARBA" id="ARBA00023136"/>
    </source>
</evidence>
<evidence type="ECO:0000256" key="11">
    <source>
        <dbReference type="ARBA" id="ARBA00022990"/>
    </source>
</evidence>
<evidence type="ECO:0000256" key="1">
    <source>
        <dbReference type="ARBA" id="ARBA00003701"/>
    </source>
</evidence>
<dbReference type="SUPFAM" id="SSF161084">
    <property type="entry name" value="MAPEG domain-like"/>
    <property type="match status" value="1"/>
</dbReference>
<reference evidence="19" key="2">
    <citation type="submission" date="2020-02" db="EMBL/GenBank/DDBJ databases">
        <authorList>
            <person name="Yang Y."/>
            <person name="Jiang S."/>
        </authorList>
    </citation>
    <scope>NUCLEOTIDE SEQUENCE</scope>
</reference>
<keyword evidence="8" id="KW-1000">Mitochondrion outer membrane</keyword>
<evidence type="ECO:0000256" key="8">
    <source>
        <dbReference type="ARBA" id="ARBA00022787"/>
    </source>
</evidence>
<evidence type="ECO:0000256" key="2">
    <source>
        <dbReference type="ARBA" id="ARBA00004294"/>
    </source>
</evidence>
<feature type="transmembrane region" description="Helical" evidence="17">
    <location>
        <begin position="128"/>
        <end position="148"/>
    </location>
</feature>
<keyword evidence="6 18" id="KW-0808">Transferase</keyword>
<accession>A0A6G0ZBL6</accession>
<evidence type="ECO:0000256" key="14">
    <source>
        <dbReference type="ARBA" id="ARBA00038540"/>
    </source>
</evidence>
<dbReference type="PANTHER" id="PTHR10689:SF6">
    <property type="entry name" value="MICROSOMAL GLUTATHIONE S-TRANSFERASE 1"/>
    <property type="match status" value="1"/>
</dbReference>
<evidence type="ECO:0000256" key="5">
    <source>
        <dbReference type="ARBA" id="ARBA00012452"/>
    </source>
</evidence>
<evidence type="ECO:0000256" key="3">
    <source>
        <dbReference type="ARBA" id="ARBA00004477"/>
    </source>
</evidence>
<dbReference type="EMBL" id="MT130844">
    <property type="protein sequence ID" value="QQF64859.1"/>
    <property type="molecule type" value="mRNA"/>
</dbReference>
<dbReference type="Pfam" id="PF01124">
    <property type="entry name" value="MAPEG"/>
    <property type="match status" value="1"/>
</dbReference>
<proteinExistence type="evidence at transcript level"/>
<evidence type="ECO:0000256" key="12">
    <source>
        <dbReference type="ARBA" id="ARBA00023128"/>
    </source>
</evidence>
<feature type="transmembrane region" description="Helical" evidence="17">
    <location>
        <begin position="15"/>
        <end position="34"/>
    </location>
</feature>
<gene>
    <name evidence="18" type="ORF">FWK35_00011643</name>
</gene>
<keyword evidence="20" id="KW-1185">Reference proteome</keyword>
<evidence type="ECO:0000256" key="10">
    <source>
        <dbReference type="ARBA" id="ARBA00022989"/>
    </source>
</evidence>
<keyword evidence="10 17" id="KW-1133">Transmembrane helix</keyword>
<comment type="subunit">
    <text evidence="14">Homotrimer; The trimer binds only one molecule of glutathione.</text>
</comment>
<keyword evidence="9" id="KW-0256">Endoplasmic reticulum</keyword>
<evidence type="ECO:0000256" key="16">
    <source>
        <dbReference type="ARBA" id="ARBA00049385"/>
    </source>
</evidence>
<dbReference type="OrthoDB" id="193139at2759"/>
<dbReference type="EMBL" id="VUJU01000854">
    <property type="protein sequence ID" value="KAF0768012.1"/>
    <property type="molecule type" value="Genomic_DNA"/>
</dbReference>
<keyword evidence="11" id="KW-0007">Acetylation</keyword>
<dbReference type="AlphaFoldDB" id="A0A6G0ZBL6"/>
<evidence type="ECO:0000256" key="7">
    <source>
        <dbReference type="ARBA" id="ARBA00022692"/>
    </source>
</evidence>
<feature type="transmembrane region" description="Helical" evidence="17">
    <location>
        <begin position="104"/>
        <end position="121"/>
    </location>
</feature>
<evidence type="ECO:0000256" key="4">
    <source>
        <dbReference type="ARBA" id="ARBA00010459"/>
    </source>
</evidence>
<comment type="catalytic activity">
    <reaction evidence="16">
        <text>RX + glutathione = an S-substituted glutathione + a halide anion + H(+)</text>
        <dbReference type="Rhea" id="RHEA:16437"/>
        <dbReference type="ChEBI" id="CHEBI:15378"/>
        <dbReference type="ChEBI" id="CHEBI:16042"/>
        <dbReference type="ChEBI" id="CHEBI:17792"/>
        <dbReference type="ChEBI" id="CHEBI:57925"/>
        <dbReference type="ChEBI" id="CHEBI:90779"/>
        <dbReference type="EC" id="2.5.1.18"/>
    </reaction>
    <physiologicalReaction direction="left-to-right" evidence="16">
        <dbReference type="Rhea" id="RHEA:16438"/>
    </physiologicalReaction>
</comment>
<dbReference type="PANTHER" id="PTHR10689">
    <property type="entry name" value="MICROSOMAL GLUTATHIONE S-TRANSFERASE 1"/>
    <property type="match status" value="1"/>
</dbReference>
<reference evidence="18 20" key="1">
    <citation type="submission" date="2019-08" db="EMBL/GenBank/DDBJ databases">
        <title>Whole genome of Aphis craccivora.</title>
        <authorList>
            <person name="Voronova N.V."/>
            <person name="Shulinski R.S."/>
            <person name="Bandarenka Y.V."/>
            <person name="Zhorov D.G."/>
            <person name="Warner D."/>
        </authorList>
    </citation>
    <scope>NUCLEOTIDE SEQUENCE [LARGE SCALE GENOMIC DNA]</scope>
    <source>
        <strain evidence="18">180601</strain>
        <tissue evidence="18">Whole Body</tissue>
    </source>
</reference>
<evidence type="ECO:0000313" key="18">
    <source>
        <dbReference type="EMBL" id="KAF0768012.1"/>
    </source>
</evidence>
<comment type="similarity">
    <text evidence="4">Belongs to the MAPEG family.</text>
</comment>
<dbReference type="InterPro" id="IPR023352">
    <property type="entry name" value="MAPEG-like_dom_sf"/>
</dbReference>
<evidence type="ECO:0000313" key="20">
    <source>
        <dbReference type="Proteomes" id="UP000478052"/>
    </source>
</evidence>
<sequence>MKVALEIDEGLFRTYLFYTAILVIKVLSMALLTARQRFTKMIFANPEDAKMNSKSKVKYDDPDVERVRRAHLNDLENIPFFIVVCFGYLLTNPSLYIATNLIRLFVASRIIHTIVYAVIVLPQPARGLSWFAGYATTWYMAFQVILSFV</sequence>
<dbReference type="GO" id="GO:0005741">
    <property type="term" value="C:mitochondrial outer membrane"/>
    <property type="evidence" value="ECO:0007669"/>
    <property type="project" value="UniProtKB-SubCell"/>
</dbReference>
<evidence type="ECO:0000256" key="9">
    <source>
        <dbReference type="ARBA" id="ARBA00022824"/>
    </source>
</evidence>
<dbReference type="FunFam" id="1.20.120.550:FF:000002">
    <property type="entry name" value="Microsomal glutathione S-transferase 1"/>
    <property type="match status" value="1"/>
</dbReference>
<keyword evidence="13 17" id="KW-0472">Membrane</keyword>
<comment type="subcellular location">
    <subcellularLocation>
        <location evidence="3">Endoplasmic reticulum membrane</location>
        <topology evidence="3">Multi-pass membrane protein</topology>
    </subcellularLocation>
    <subcellularLocation>
        <location evidence="2">Mitochondrion outer membrane</location>
    </subcellularLocation>
</comment>
<protein>
    <recommendedName>
        <fullName evidence="15">Microsomal glutathione S-transferase 1</fullName>
        <ecNumber evidence="5">2.5.1.18</ecNumber>
    </recommendedName>
</protein>
<organism evidence="18 20">
    <name type="scientific">Aphis craccivora</name>
    <name type="common">Cowpea aphid</name>
    <dbReference type="NCBI Taxonomy" id="307492"/>
    <lineage>
        <taxon>Eukaryota</taxon>
        <taxon>Metazoa</taxon>
        <taxon>Ecdysozoa</taxon>
        <taxon>Arthropoda</taxon>
        <taxon>Hexapoda</taxon>
        <taxon>Insecta</taxon>
        <taxon>Pterygota</taxon>
        <taxon>Neoptera</taxon>
        <taxon>Paraneoptera</taxon>
        <taxon>Hemiptera</taxon>
        <taxon>Sternorrhyncha</taxon>
        <taxon>Aphidomorpha</taxon>
        <taxon>Aphidoidea</taxon>
        <taxon>Aphididae</taxon>
        <taxon>Aphidini</taxon>
        <taxon>Aphis</taxon>
        <taxon>Aphis</taxon>
    </lineage>
</organism>
<keyword evidence="7 17" id="KW-0812">Transmembrane</keyword>
<dbReference type="InterPro" id="IPR001129">
    <property type="entry name" value="Membr-assoc_MAPEG"/>
</dbReference>
<evidence type="ECO:0000256" key="15">
    <source>
        <dbReference type="ARBA" id="ARBA00039397"/>
    </source>
</evidence>
<dbReference type="Proteomes" id="UP000478052">
    <property type="component" value="Unassembled WGS sequence"/>
</dbReference>
<dbReference type="EC" id="2.5.1.18" evidence="5"/>
<dbReference type="GO" id="GO:0004364">
    <property type="term" value="F:glutathione transferase activity"/>
    <property type="evidence" value="ECO:0007669"/>
    <property type="project" value="UniProtKB-EC"/>
</dbReference>
<evidence type="ECO:0000256" key="17">
    <source>
        <dbReference type="SAM" id="Phobius"/>
    </source>
</evidence>
<comment type="function">
    <text evidence="1">Conjugation of reduced glutathione to a wide number of exogenous and endogenous hydrophobic electrophiles.</text>
</comment>
<dbReference type="InterPro" id="IPR040162">
    <property type="entry name" value="MGST1-like"/>
</dbReference>
<evidence type="ECO:0000313" key="19">
    <source>
        <dbReference type="EMBL" id="QQF64859.1"/>
    </source>
</evidence>
<keyword evidence="12" id="KW-0496">Mitochondrion</keyword>
<dbReference type="Gene3D" id="1.20.120.550">
    <property type="entry name" value="Membrane associated eicosanoid/glutathione metabolism-like domain"/>
    <property type="match status" value="1"/>
</dbReference>
<evidence type="ECO:0000256" key="6">
    <source>
        <dbReference type="ARBA" id="ARBA00022679"/>
    </source>
</evidence>
<dbReference type="GO" id="GO:0005789">
    <property type="term" value="C:endoplasmic reticulum membrane"/>
    <property type="evidence" value="ECO:0007669"/>
    <property type="project" value="UniProtKB-SubCell"/>
</dbReference>
<name>A0A6G0ZBL6_APHCR</name>
<feature type="transmembrane region" description="Helical" evidence="17">
    <location>
        <begin position="78"/>
        <end position="98"/>
    </location>
</feature>